<evidence type="ECO:0000313" key="13">
    <source>
        <dbReference type="EMBL" id="SOQ44524.1"/>
    </source>
</evidence>
<reference evidence="13" key="1">
    <citation type="submission" date="2016-07" db="EMBL/GenBank/DDBJ databases">
        <authorList>
            <person name="Bretaudeau A."/>
        </authorList>
    </citation>
    <scope>NUCLEOTIDE SEQUENCE</scope>
    <source>
        <strain evidence="13">Rice</strain>
        <tissue evidence="13">Whole body</tissue>
    </source>
</reference>
<accession>A0A2H1VWD5</accession>
<dbReference type="EMBL" id="ODYU01004536">
    <property type="protein sequence ID" value="SOQ44524.1"/>
    <property type="molecule type" value="Genomic_DNA"/>
</dbReference>
<keyword evidence="11 12" id="KW-1015">Disulfide bond</keyword>
<keyword evidence="9" id="KW-0496">Mitochondrion</keyword>
<keyword evidence="8" id="KW-0249">Electron transport</keyword>
<reference evidence="15" key="2">
    <citation type="submission" date="2025-04" db="UniProtKB">
        <authorList>
            <consortium name="RefSeq"/>
        </authorList>
    </citation>
    <scope>IDENTIFICATION</scope>
    <source>
        <tissue evidence="15">Whole larval tissue</tissue>
    </source>
</reference>
<dbReference type="InterPro" id="IPR019342">
    <property type="entry name" value="NADH_UbQ_OxRdtase_FeS-su5"/>
</dbReference>
<evidence type="ECO:0000256" key="12">
    <source>
        <dbReference type="PIRSR" id="PIRSR619342-50"/>
    </source>
</evidence>
<evidence type="ECO:0000256" key="9">
    <source>
        <dbReference type="ARBA" id="ARBA00023128"/>
    </source>
</evidence>
<evidence type="ECO:0000256" key="2">
    <source>
        <dbReference type="ARBA" id="ARBA00004569"/>
    </source>
</evidence>
<dbReference type="PANTHER" id="PTHR21268">
    <property type="entry name" value="NADH DEHYDROGENASE [UBIQUINONE] IRON-SULFUR PROTEIN 5"/>
    <property type="match status" value="1"/>
</dbReference>
<keyword evidence="7" id="KW-0999">Mitochondrion inner membrane</keyword>
<proteinExistence type="inferred from homology"/>
<evidence type="ECO:0000256" key="11">
    <source>
        <dbReference type="ARBA" id="ARBA00023157"/>
    </source>
</evidence>
<evidence type="ECO:0000256" key="4">
    <source>
        <dbReference type="ARBA" id="ARBA00007372"/>
    </source>
</evidence>
<evidence type="ECO:0000256" key="3">
    <source>
        <dbReference type="ARBA" id="ARBA00004637"/>
    </source>
</evidence>
<dbReference type="PROSITE" id="PS51808">
    <property type="entry name" value="CHCH"/>
    <property type="match status" value="1"/>
</dbReference>
<dbReference type="RefSeq" id="XP_035435245.1">
    <property type="nucleotide sequence ID" value="XM_035579352.2"/>
</dbReference>
<evidence type="ECO:0000256" key="7">
    <source>
        <dbReference type="ARBA" id="ARBA00022792"/>
    </source>
</evidence>
<comment type="subcellular location">
    <subcellularLocation>
        <location evidence="3">Mitochondrion inner membrane</location>
        <topology evidence="3">Peripheral membrane protein</topology>
    </subcellularLocation>
    <subcellularLocation>
        <location evidence="2">Mitochondrion intermembrane space</location>
    </subcellularLocation>
</comment>
<evidence type="ECO:0000256" key="8">
    <source>
        <dbReference type="ARBA" id="ARBA00022982"/>
    </source>
</evidence>
<dbReference type="AlphaFoldDB" id="A0A2H1VWD5"/>
<dbReference type="Proteomes" id="UP000829999">
    <property type="component" value="Chromosome 7"/>
</dbReference>
<evidence type="ECO:0000313" key="15">
    <source>
        <dbReference type="RefSeq" id="XP_035435245.1"/>
    </source>
</evidence>
<evidence type="ECO:0000313" key="14">
    <source>
        <dbReference type="Proteomes" id="UP000829999"/>
    </source>
</evidence>
<organism evidence="13">
    <name type="scientific">Spodoptera frugiperda</name>
    <name type="common">Fall armyworm</name>
    <dbReference type="NCBI Taxonomy" id="7108"/>
    <lineage>
        <taxon>Eukaryota</taxon>
        <taxon>Metazoa</taxon>
        <taxon>Ecdysozoa</taxon>
        <taxon>Arthropoda</taxon>
        <taxon>Hexapoda</taxon>
        <taxon>Insecta</taxon>
        <taxon>Pterygota</taxon>
        <taxon>Neoptera</taxon>
        <taxon>Endopterygota</taxon>
        <taxon>Lepidoptera</taxon>
        <taxon>Glossata</taxon>
        <taxon>Ditrysia</taxon>
        <taxon>Noctuoidea</taxon>
        <taxon>Noctuidae</taxon>
        <taxon>Amphipyrinae</taxon>
        <taxon>Spodoptera</taxon>
    </lineage>
</organism>
<keyword evidence="10" id="KW-0472">Membrane</keyword>
<feature type="disulfide bond" evidence="12">
    <location>
        <begin position="61"/>
        <end position="94"/>
    </location>
</feature>
<gene>
    <name evidence="15" type="primary">LOC118266017</name>
    <name evidence="13" type="ORF">SFRICE_003986</name>
</gene>
<comment type="function">
    <text evidence="1">Accessory subunit of the mitochondrial membrane respiratory chain NADH dehydrogenase (Complex I), that is believed not to be involved in catalysis. Complex I functions in the transfer of electrons from NADH to the respiratory chain. The immediate electron acceptor for the enzyme is believed to be ubiquinone.</text>
</comment>
<evidence type="ECO:0000256" key="10">
    <source>
        <dbReference type="ARBA" id="ARBA00023136"/>
    </source>
</evidence>
<keyword evidence="14" id="KW-1185">Reference proteome</keyword>
<keyword evidence="5" id="KW-0813">Transport</keyword>
<sequence length="134" mass="15641">MNLTIQIAVNVKLLFSTRKSLIKFDFRKNLKDITMSLSPFLRSPFTDLTGGIHSHQMLGRCQKQESRFMECLEAYGLERGKVKCAHLFEDFHECQTSMKQYKRFVAMHRERERQIAAGKLTGDDKYVSPKIDSY</sequence>
<keyword evidence="6" id="KW-0679">Respiratory chain</keyword>
<dbReference type="Pfam" id="PF10200">
    <property type="entry name" value="Ndufs5"/>
    <property type="match status" value="1"/>
</dbReference>
<evidence type="ECO:0000256" key="1">
    <source>
        <dbReference type="ARBA" id="ARBA00003195"/>
    </source>
</evidence>
<protein>
    <submittedName>
        <fullName evidence="15">NADH dehydrogenase [ubiquinone] iron-sulfur protein 5 isoform X1</fullName>
    </submittedName>
    <submittedName>
        <fullName evidence="13">SFRICE_003986</fullName>
    </submittedName>
</protein>
<feature type="disulfide bond" evidence="12">
    <location>
        <begin position="71"/>
        <end position="84"/>
    </location>
</feature>
<dbReference type="PANTHER" id="PTHR21268:SF2">
    <property type="entry name" value="NADH DEHYDROGENASE [UBIQUINONE] IRON-SULFUR PROTEIN 5"/>
    <property type="match status" value="1"/>
</dbReference>
<name>A0A2H1VWD5_SPOFR</name>
<evidence type="ECO:0000256" key="6">
    <source>
        <dbReference type="ARBA" id="ARBA00022660"/>
    </source>
</evidence>
<comment type="similarity">
    <text evidence="4">Belongs to the complex I NDUFS5 subunit family.</text>
</comment>
<dbReference type="GeneID" id="118266017"/>
<dbReference type="GO" id="GO:0005758">
    <property type="term" value="C:mitochondrial intermembrane space"/>
    <property type="evidence" value="ECO:0007669"/>
    <property type="project" value="UniProtKB-SubCell"/>
</dbReference>
<evidence type="ECO:0000256" key="5">
    <source>
        <dbReference type="ARBA" id="ARBA00022448"/>
    </source>
</evidence>
<dbReference type="GO" id="GO:0005743">
    <property type="term" value="C:mitochondrial inner membrane"/>
    <property type="evidence" value="ECO:0007669"/>
    <property type="project" value="UniProtKB-SubCell"/>
</dbReference>